<dbReference type="Pfam" id="PF07478">
    <property type="entry name" value="Dala_Dala_lig_C"/>
    <property type="match status" value="1"/>
</dbReference>
<dbReference type="InterPro" id="IPR011127">
    <property type="entry name" value="Dala_Dala_lig_N"/>
</dbReference>
<dbReference type="EMBL" id="LN906597">
    <property type="protein sequence ID" value="CUT17473.1"/>
    <property type="molecule type" value="Genomic_DNA"/>
</dbReference>
<dbReference type="UniPathway" id="UPA00219"/>
<dbReference type="STRING" id="1561003.Ark11_0637"/>
<dbReference type="Proteomes" id="UP000198651">
    <property type="component" value="Chromosome I"/>
</dbReference>
<keyword evidence="9 16" id="KW-0547">Nucleotide-binding</keyword>
<dbReference type="AlphaFoldDB" id="A0A0S4M1G7"/>
<gene>
    <name evidence="15 18" type="primary">ddl</name>
    <name evidence="18" type="ORF">Ark11_0637</name>
</gene>
<evidence type="ECO:0000256" key="3">
    <source>
        <dbReference type="ARBA" id="ARBA00003921"/>
    </source>
</evidence>
<name>A0A0S4M1G7_9BURK</name>
<dbReference type="GO" id="GO:0005524">
    <property type="term" value="F:ATP binding"/>
    <property type="evidence" value="ECO:0007669"/>
    <property type="project" value="UniProtKB-UniRule"/>
</dbReference>
<dbReference type="GO" id="GO:0009252">
    <property type="term" value="P:peptidoglycan biosynthetic process"/>
    <property type="evidence" value="ECO:0007669"/>
    <property type="project" value="UniProtKB-UniRule"/>
</dbReference>
<dbReference type="Gene3D" id="3.30.1490.20">
    <property type="entry name" value="ATP-grasp fold, A domain"/>
    <property type="match status" value="1"/>
</dbReference>
<evidence type="ECO:0000259" key="17">
    <source>
        <dbReference type="PROSITE" id="PS50975"/>
    </source>
</evidence>
<keyword evidence="11 15" id="KW-0133">Cell shape</keyword>
<organism evidence="18 19">
    <name type="scientific">Candidatus Ichthyocystis hellenicum</name>
    <dbReference type="NCBI Taxonomy" id="1561003"/>
    <lineage>
        <taxon>Bacteria</taxon>
        <taxon>Pseudomonadati</taxon>
        <taxon>Pseudomonadota</taxon>
        <taxon>Betaproteobacteria</taxon>
        <taxon>Burkholderiales</taxon>
        <taxon>Candidatus Ichthyocystis</taxon>
    </lineage>
</organism>
<dbReference type="PANTHER" id="PTHR23132">
    <property type="entry name" value="D-ALANINE--D-ALANINE LIGASE"/>
    <property type="match status" value="1"/>
</dbReference>
<dbReference type="GO" id="GO:0008360">
    <property type="term" value="P:regulation of cell shape"/>
    <property type="evidence" value="ECO:0007669"/>
    <property type="project" value="UniProtKB-KW"/>
</dbReference>
<comment type="cofactor">
    <cofactor evidence="2">
        <name>Mg(2+)</name>
        <dbReference type="ChEBI" id="CHEBI:18420"/>
    </cofactor>
</comment>
<dbReference type="InterPro" id="IPR000291">
    <property type="entry name" value="D-Ala_lig_Van_CS"/>
</dbReference>
<dbReference type="PANTHER" id="PTHR23132:SF23">
    <property type="entry name" value="D-ALANINE--D-ALANINE LIGASE B"/>
    <property type="match status" value="1"/>
</dbReference>
<dbReference type="GO" id="GO:0071555">
    <property type="term" value="P:cell wall organization"/>
    <property type="evidence" value="ECO:0007669"/>
    <property type="project" value="UniProtKB-KW"/>
</dbReference>
<evidence type="ECO:0000256" key="15">
    <source>
        <dbReference type="HAMAP-Rule" id="MF_00047"/>
    </source>
</evidence>
<evidence type="ECO:0000256" key="6">
    <source>
        <dbReference type="ARBA" id="ARBA00012216"/>
    </source>
</evidence>
<evidence type="ECO:0000256" key="8">
    <source>
        <dbReference type="ARBA" id="ARBA00022598"/>
    </source>
</evidence>
<dbReference type="OrthoDB" id="9813261at2"/>
<dbReference type="Pfam" id="PF01820">
    <property type="entry name" value="Dala_Dala_lig_N"/>
    <property type="match status" value="1"/>
</dbReference>
<reference evidence="19" key="1">
    <citation type="submission" date="2015-11" db="EMBL/GenBank/DDBJ databases">
        <authorList>
            <person name="Seth-Smith H.M.B."/>
        </authorList>
    </citation>
    <scope>NUCLEOTIDE SEQUENCE [LARGE SCALE GENOMIC DNA]</scope>
    <source>
        <strain evidence="19">2013Ark11</strain>
    </source>
</reference>
<evidence type="ECO:0000313" key="18">
    <source>
        <dbReference type="EMBL" id="CUT17473.1"/>
    </source>
</evidence>
<evidence type="ECO:0000256" key="9">
    <source>
        <dbReference type="ARBA" id="ARBA00022741"/>
    </source>
</evidence>
<dbReference type="PROSITE" id="PS50975">
    <property type="entry name" value="ATP_GRASP"/>
    <property type="match status" value="1"/>
</dbReference>
<evidence type="ECO:0000256" key="14">
    <source>
        <dbReference type="ARBA" id="ARBA00047614"/>
    </source>
</evidence>
<dbReference type="NCBIfam" id="NF002378">
    <property type="entry name" value="PRK01372.1"/>
    <property type="match status" value="1"/>
</dbReference>
<dbReference type="Gene3D" id="3.30.470.20">
    <property type="entry name" value="ATP-grasp fold, B domain"/>
    <property type="match status" value="1"/>
</dbReference>
<evidence type="ECO:0000256" key="5">
    <source>
        <dbReference type="ARBA" id="ARBA00010871"/>
    </source>
</evidence>
<dbReference type="SUPFAM" id="SSF52440">
    <property type="entry name" value="PreATP-grasp domain"/>
    <property type="match status" value="1"/>
</dbReference>
<feature type="domain" description="ATP-grasp" evidence="17">
    <location>
        <begin position="113"/>
        <end position="307"/>
    </location>
</feature>
<evidence type="ECO:0000256" key="10">
    <source>
        <dbReference type="ARBA" id="ARBA00022840"/>
    </source>
</evidence>
<evidence type="ECO:0000256" key="12">
    <source>
        <dbReference type="ARBA" id="ARBA00022984"/>
    </source>
</evidence>
<dbReference type="Gene3D" id="3.40.50.20">
    <property type="match status" value="1"/>
</dbReference>
<dbReference type="SUPFAM" id="SSF56059">
    <property type="entry name" value="Glutathione synthetase ATP-binding domain-like"/>
    <property type="match status" value="1"/>
</dbReference>
<evidence type="ECO:0000256" key="4">
    <source>
        <dbReference type="ARBA" id="ARBA00004496"/>
    </source>
</evidence>
<keyword evidence="13 15" id="KW-0961">Cell wall biogenesis/degradation</keyword>
<keyword evidence="7 15" id="KW-0963">Cytoplasm</keyword>
<evidence type="ECO:0000313" key="19">
    <source>
        <dbReference type="Proteomes" id="UP000198651"/>
    </source>
</evidence>
<keyword evidence="10 16" id="KW-0067">ATP-binding</keyword>
<evidence type="ECO:0000256" key="7">
    <source>
        <dbReference type="ARBA" id="ARBA00022490"/>
    </source>
</evidence>
<comment type="catalytic activity">
    <reaction evidence="14 15">
        <text>2 D-alanine + ATP = D-alanyl-D-alanine + ADP + phosphate + H(+)</text>
        <dbReference type="Rhea" id="RHEA:11224"/>
        <dbReference type="ChEBI" id="CHEBI:15378"/>
        <dbReference type="ChEBI" id="CHEBI:30616"/>
        <dbReference type="ChEBI" id="CHEBI:43474"/>
        <dbReference type="ChEBI" id="CHEBI:57416"/>
        <dbReference type="ChEBI" id="CHEBI:57822"/>
        <dbReference type="ChEBI" id="CHEBI:456216"/>
        <dbReference type="EC" id="6.3.2.4"/>
    </reaction>
</comment>
<comment type="function">
    <text evidence="3 15">Cell wall formation.</text>
</comment>
<dbReference type="GO" id="GO:0008716">
    <property type="term" value="F:D-alanine-D-alanine ligase activity"/>
    <property type="evidence" value="ECO:0007669"/>
    <property type="project" value="UniProtKB-UniRule"/>
</dbReference>
<dbReference type="InterPro" id="IPR005905">
    <property type="entry name" value="D_ala_D_ala"/>
</dbReference>
<dbReference type="InterPro" id="IPR011761">
    <property type="entry name" value="ATP-grasp"/>
</dbReference>
<evidence type="ECO:0000256" key="2">
    <source>
        <dbReference type="ARBA" id="ARBA00001946"/>
    </source>
</evidence>
<comment type="subcellular location">
    <subcellularLocation>
        <location evidence="4 15">Cytoplasm</location>
    </subcellularLocation>
</comment>
<evidence type="ECO:0000256" key="13">
    <source>
        <dbReference type="ARBA" id="ARBA00023316"/>
    </source>
</evidence>
<dbReference type="RefSeq" id="WP_092342898.1">
    <property type="nucleotide sequence ID" value="NZ_FLSL01000085.1"/>
</dbReference>
<keyword evidence="12 15" id="KW-0573">Peptidoglycan synthesis</keyword>
<dbReference type="EC" id="6.3.2.4" evidence="6 15"/>
<dbReference type="InterPro" id="IPR016185">
    <property type="entry name" value="PreATP-grasp_dom_sf"/>
</dbReference>
<protein>
    <recommendedName>
        <fullName evidence="6 15">D-alanine--D-alanine ligase</fullName>
        <ecNumber evidence="6 15">6.3.2.4</ecNumber>
    </recommendedName>
    <alternativeName>
        <fullName evidence="15">D-Ala-D-Ala ligase</fullName>
    </alternativeName>
    <alternativeName>
        <fullName evidence="15">D-alanylalanine synthetase</fullName>
    </alternativeName>
</protein>
<dbReference type="GO" id="GO:0005737">
    <property type="term" value="C:cytoplasm"/>
    <property type="evidence" value="ECO:0007669"/>
    <property type="project" value="UniProtKB-SubCell"/>
</dbReference>
<proteinExistence type="inferred from homology"/>
<comment type="cofactor">
    <cofactor evidence="1">
        <name>Mn(2+)</name>
        <dbReference type="ChEBI" id="CHEBI:29035"/>
    </cofactor>
</comment>
<dbReference type="PROSITE" id="PS00843">
    <property type="entry name" value="DALA_DALA_LIGASE_1"/>
    <property type="match status" value="1"/>
</dbReference>
<comment type="similarity">
    <text evidence="5 15">Belongs to the D-alanine--D-alanine ligase family.</text>
</comment>
<accession>A0A0S4M1G7</accession>
<keyword evidence="19" id="KW-1185">Reference proteome</keyword>
<evidence type="ECO:0000256" key="11">
    <source>
        <dbReference type="ARBA" id="ARBA00022960"/>
    </source>
</evidence>
<comment type="pathway">
    <text evidence="15">Cell wall biogenesis; peptidoglycan biosynthesis.</text>
</comment>
<dbReference type="InterPro" id="IPR013815">
    <property type="entry name" value="ATP_grasp_subdomain_1"/>
</dbReference>
<evidence type="ECO:0000256" key="16">
    <source>
        <dbReference type="PROSITE-ProRule" id="PRU00409"/>
    </source>
</evidence>
<dbReference type="GO" id="GO:0046872">
    <property type="term" value="F:metal ion binding"/>
    <property type="evidence" value="ECO:0007669"/>
    <property type="project" value="InterPro"/>
</dbReference>
<sequence length="312" mass="34935">MKENNDLIIRSRNLGRVAVLVGGDSHEREISLMSLDQVAALMTNLEMIFDVVDIGTDRVFDLRAEGFSRALIIAHGKNGEDGRIQGLLDLMKIPYTGSGALAATQGFNKWLSKLVWQSVGLSVPRGRLVSNYRECVDFFHQLGAQLIIKPMRGGSTNGVYTISDESDLLAAYDEAKKLDDYLILEEFIDGYELTCGIYYDDALPVIRIDHPGTVYDYYEKYFGNRTKYYCPSDIPVHLDDEFRSATVSAAKSIGCHFWGRVDAIAREDKVYLLEMNIAPGLTPHSLYPMALRAANITLEEFLVNLLENCRVG</sequence>
<keyword evidence="8 15" id="KW-0436">Ligase</keyword>
<evidence type="ECO:0000256" key="1">
    <source>
        <dbReference type="ARBA" id="ARBA00001936"/>
    </source>
</evidence>
<dbReference type="HAMAP" id="MF_00047">
    <property type="entry name" value="Dala_Dala_lig"/>
    <property type="match status" value="1"/>
</dbReference>
<dbReference type="InterPro" id="IPR011095">
    <property type="entry name" value="Dala_Dala_lig_C"/>
</dbReference>